<dbReference type="EMBL" id="JBHUEA010000002">
    <property type="protein sequence ID" value="MFD1720358.1"/>
    <property type="molecule type" value="Genomic_DNA"/>
</dbReference>
<dbReference type="PANTHER" id="PTHR43772">
    <property type="entry name" value="ENDO-1,4-BETA-XYLANASE"/>
    <property type="match status" value="1"/>
</dbReference>
<evidence type="ECO:0000256" key="2">
    <source>
        <dbReference type="ARBA" id="ARBA00022651"/>
    </source>
</evidence>
<evidence type="ECO:0000313" key="7">
    <source>
        <dbReference type="EMBL" id="MFD1720358.1"/>
    </source>
</evidence>
<evidence type="ECO:0000256" key="1">
    <source>
        <dbReference type="ARBA" id="ARBA00009865"/>
    </source>
</evidence>
<keyword evidence="2" id="KW-0858">Xylan degradation</keyword>
<evidence type="ECO:0000256" key="6">
    <source>
        <dbReference type="RuleBase" id="RU361187"/>
    </source>
</evidence>
<protein>
    <submittedName>
        <fullName evidence="7">Glycoside hydrolase family 43 protein</fullName>
    </submittedName>
</protein>
<keyword evidence="8" id="KW-1185">Reference proteome</keyword>
<proteinExistence type="inferred from homology"/>
<keyword evidence="5 6" id="KW-0326">Glycosidase</keyword>
<dbReference type="InterPro" id="IPR052176">
    <property type="entry name" value="Glycosyl_Hydrlase_43_Enz"/>
</dbReference>
<dbReference type="InterPro" id="IPR006710">
    <property type="entry name" value="Glyco_hydro_43"/>
</dbReference>
<evidence type="ECO:0000313" key="8">
    <source>
        <dbReference type="Proteomes" id="UP001597347"/>
    </source>
</evidence>
<name>A0ABW4LBZ1_9MICO</name>
<sequence length="300" mass="33176">MSAESAYDGYFADPFLLRTREGWVAYGSPEPFRGDSGSFEALVSTDLRTWQSAGTVFSVDASIGSDVWAPEVVETDGVWWMYYSAGIGIAGHHLRVARALSPLGPFVDQGVNLTPEETFAIDASPFLDLDGARYLYFARDVLDAERPGTHLAVRRMVSMTELAPETIPVLEPNAPWQRYEADRSMYGRHMDWYTLEGPVVVRRDDAYVLFYSGGSWEGPDYGASYATAASPLGPWEHASSDVPLVLSRSITGLSGPGHNSVVQLSADSWVIGYHAWNDEGTRRQMYIDSLKWKASRPSLD</sequence>
<evidence type="ECO:0000256" key="5">
    <source>
        <dbReference type="ARBA" id="ARBA00023295"/>
    </source>
</evidence>
<accession>A0ABW4LBZ1</accession>
<gene>
    <name evidence="7" type="ORF">ACFSBI_02250</name>
</gene>
<dbReference type="SUPFAM" id="SSF75005">
    <property type="entry name" value="Arabinanase/levansucrase/invertase"/>
    <property type="match status" value="1"/>
</dbReference>
<dbReference type="Pfam" id="PF04616">
    <property type="entry name" value="Glyco_hydro_43"/>
    <property type="match status" value="1"/>
</dbReference>
<dbReference type="CDD" id="cd08991">
    <property type="entry name" value="GH43_HoAraf43-like"/>
    <property type="match status" value="1"/>
</dbReference>
<reference evidence="8" key="1">
    <citation type="journal article" date="2019" name="Int. J. Syst. Evol. Microbiol.">
        <title>The Global Catalogue of Microorganisms (GCM) 10K type strain sequencing project: providing services to taxonomists for standard genome sequencing and annotation.</title>
        <authorList>
            <consortium name="The Broad Institute Genomics Platform"/>
            <consortium name="The Broad Institute Genome Sequencing Center for Infectious Disease"/>
            <person name="Wu L."/>
            <person name="Ma J."/>
        </authorList>
    </citation>
    <scope>NUCLEOTIDE SEQUENCE [LARGE SCALE GENOMIC DNA]</scope>
    <source>
        <strain evidence="8">CGMCC 1.12471</strain>
    </source>
</reference>
<comment type="similarity">
    <text evidence="1 6">Belongs to the glycosyl hydrolase 43 family.</text>
</comment>
<keyword evidence="2" id="KW-0624">Polysaccharide degradation</keyword>
<dbReference type="RefSeq" id="WP_377931594.1">
    <property type="nucleotide sequence ID" value="NZ_JBHUEA010000002.1"/>
</dbReference>
<organism evidence="7 8">
    <name type="scientific">Amnibacterium endophyticum</name>
    <dbReference type="NCBI Taxonomy" id="2109337"/>
    <lineage>
        <taxon>Bacteria</taxon>
        <taxon>Bacillati</taxon>
        <taxon>Actinomycetota</taxon>
        <taxon>Actinomycetes</taxon>
        <taxon>Micrococcales</taxon>
        <taxon>Microbacteriaceae</taxon>
        <taxon>Amnibacterium</taxon>
    </lineage>
</organism>
<keyword evidence="4" id="KW-0119">Carbohydrate metabolism</keyword>
<evidence type="ECO:0000256" key="4">
    <source>
        <dbReference type="ARBA" id="ARBA00023277"/>
    </source>
</evidence>
<dbReference type="GO" id="GO:0016787">
    <property type="term" value="F:hydrolase activity"/>
    <property type="evidence" value="ECO:0007669"/>
    <property type="project" value="UniProtKB-KW"/>
</dbReference>
<keyword evidence="3 6" id="KW-0378">Hydrolase</keyword>
<dbReference type="InterPro" id="IPR023296">
    <property type="entry name" value="Glyco_hydro_beta-prop_sf"/>
</dbReference>
<dbReference type="Gene3D" id="2.115.10.20">
    <property type="entry name" value="Glycosyl hydrolase domain, family 43"/>
    <property type="match status" value="1"/>
</dbReference>
<dbReference type="PANTHER" id="PTHR43772:SF2">
    <property type="entry name" value="PUTATIVE (AFU_ORTHOLOGUE AFUA_2G04480)-RELATED"/>
    <property type="match status" value="1"/>
</dbReference>
<evidence type="ECO:0000256" key="3">
    <source>
        <dbReference type="ARBA" id="ARBA00022801"/>
    </source>
</evidence>
<comment type="caution">
    <text evidence="7">The sequence shown here is derived from an EMBL/GenBank/DDBJ whole genome shotgun (WGS) entry which is preliminary data.</text>
</comment>
<dbReference type="Proteomes" id="UP001597347">
    <property type="component" value="Unassembled WGS sequence"/>
</dbReference>